<dbReference type="InterPro" id="IPR024445">
    <property type="entry name" value="Tnp_ISXO2-like"/>
</dbReference>
<evidence type="ECO:0000313" key="4">
    <source>
        <dbReference type="Proteomes" id="UP001642409"/>
    </source>
</evidence>
<comment type="caution">
    <text evidence="2">The sequence shown here is derived from an EMBL/GenBank/DDBJ whole genome shotgun (WGS) entry which is preliminary data.</text>
</comment>
<evidence type="ECO:0000313" key="2">
    <source>
        <dbReference type="EMBL" id="CAI9937798.1"/>
    </source>
</evidence>
<keyword evidence="4" id="KW-1185">Reference proteome</keyword>
<name>A0AA86UE28_9EUKA</name>
<gene>
    <name evidence="2" type="ORF">HINF_LOCUS25443</name>
    <name evidence="3" type="ORF">HINF_LOCUS42799</name>
</gene>
<organism evidence="2">
    <name type="scientific">Hexamita inflata</name>
    <dbReference type="NCBI Taxonomy" id="28002"/>
    <lineage>
        <taxon>Eukaryota</taxon>
        <taxon>Metamonada</taxon>
        <taxon>Diplomonadida</taxon>
        <taxon>Hexamitidae</taxon>
        <taxon>Hexamitinae</taxon>
        <taxon>Hexamita</taxon>
    </lineage>
</organism>
<reference evidence="2" key="1">
    <citation type="submission" date="2023-06" db="EMBL/GenBank/DDBJ databases">
        <authorList>
            <person name="Kurt Z."/>
        </authorList>
    </citation>
    <scope>NUCLEOTIDE SEQUENCE</scope>
</reference>
<dbReference type="AlphaFoldDB" id="A0AA86UE28"/>
<dbReference type="Proteomes" id="UP001642409">
    <property type="component" value="Unassembled WGS sequence"/>
</dbReference>
<dbReference type="EMBL" id="CAXDID020000176">
    <property type="protein sequence ID" value="CAL6048663.1"/>
    <property type="molecule type" value="Genomic_DNA"/>
</dbReference>
<proteinExistence type="predicted"/>
<sequence length="159" mass="18709">MKELWTEYLINFVNIVKNILNVYSFMMEKTKNIIGENQLKETTKWFFSIRGRQSRIFRCFYILGRSIEEVQPLINKYCKIGDTVYSDGLATYKHLSSTFVHKSVNHSEHFADPEDPTNNINGLEGSHGALRKNQRSWFNLNKQKVTLLRFLLPSEIIWS</sequence>
<reference evidence="3 4" key="2">
    <citation type="submission" date="2024-07" db="EMBL/GenBank/DDBJ databases">
        <authorList>
            <person name="Akdeniz Z."/>
        </authorList>
    </citation>
    <scope>NUCLEOTIDE SEQUENCE [LARGE SCALE GENOMIC DNA]</scope>
</reference>
<feature type="domain" description="ISXO2-like transposase" evidence="1">
    <location>
        <begin position="28"/>
        <end position="136"/>
    </location>
</feature>
<dbReference type="Pfam" id="PF12762">
    <property type="entry name" value="DDE_Tnp_IS1595"/>
    <property type="match status" value="1"/>
</dbReference>
<protein>
    <recommendedName>
        <fullName evidence="1">ISXO2-like transposase domain-containing protein</fullName>
    </recommendedName>
</protein>
<dbReference type="EMBL" id="CATOUU010000652">
    <property type="protein sequence ID" value="CAI9937798.1"/>
    <property type="molecule type" value="Genomic_DNA"/>
</dbReference>
<evidence type="ECO:0000259" key="1">
    <source>
        <dbReference type="Pfam" id="PF12762"/>
    </source>
</evidence>
<accession>A0AA86UE28</accession>
<evidence type="ECO:0000313" key="3">
    <source>
        <dbReference type="EMBL" id="CAL6048663.1"/>
    </source>
</evidence>